<dbReference type="Pfam" id="PF21797">
    <property type="entry name" value="CycT2-like_C"/>
    <property type="match status" value="1"/>
</dbReference>
<dbReference type="GO" id="GO:0006357">
    <property type="term" value="P:regulation of transcription by RNA polymerase II"/>
    <property type="evidence" value="ECO:0007669"/>
    <property type="project" value="InterPro"/>
</dbReference>
<evidence type="ECO:0000256" key="3">
    <source>
        <dbReference type="SAM" id="MobiDB-lite"/>
    </source>
</evidence>
<feature type="compositionally biased region" description="Basic and acidic residues" evidence="3">
    <location>
        <begin position="496"/>
        <end position="523"/>
    </location>
</feature>
<keyword evidence="6" id="KW-1185">Reference proteome</keyword>
<sequence>MTEVATAPVVPSGKGQPEQQLDMDAIEVDPVPSGESAEQPSAEEEAAAQPKEKELTEVERIMAKIKPSSFGETRKYSRIDIAPENWLLTMDDESRAKLENPPSLPKIDLETEQDLRFLGCELIQCGATLLRLPQTAAATAQIIYQRFYYQRSFARHHFEYSVMACLLLASKIEEAPRRPRDVLNVFSYLEHYYRRRHSASAYKEYQPMAIDTKYVQTKNQVIKMERRILCALGFVVHVKHPHKLIVTYANILKCVNNHALMQKAWSYMNDGLRTDMFLRYKAETIACACIHLAARSVEPKVPLPQQPFMWFELYDVPERDVEDICLMLLKMYTRTQTPNWNRLLEIIDKARFGDEPPPDVKKEEPQKSKAVLAAEEVIRKAKEEAIRNGRLKADGSDISTPGTAELKPKSGRVSTVSNGHGRDRDRDRHRRRRSRSGSRSRSPHSRSPDRKRRKHRKHSGTRDRVDRDRERRNGRDQDREKDRDRRDRDRHRSRSRDRDRNRDKDRNSRRSEKEKSRKREKEVVQTLRKRRSQSPGERRK</sequence>
<feature type="compositionally biased region" description="Basic and acidic residues" evidence="3">
    <location>
        <begin position="460"/>
        <end position="487"/>
    </location>
</feature>
<dbReference type="Pfam" id="PF00134">
    <property type="entry name" value="Cyclin_N"/>
    <property type="match status" value="1"/>
</dbReference>
<evidence type="ECO:0000259" key="4">
    <source>
        <dbReference type="SMART" id="SM00385"/>
    </source>
</evidence>
<dbReference type="InterPro" id="IPR006671">
    <property type="entry name" value="Cyclin_N"/>
</dbReference>
<keyword evidence="1 2" id="KW-0195">Cyclin</keyword>
<feature type="domain" description="Cyclin-like" evidence="4">
    <location>
        <begin position="121"/>
        <end position="230"/>
    </location>
</feature>
<dbReference type="PIRSF" id="PIRSF036580">
    <property type="entry name" value="Cyclin_L"/>
    <property type="match status" value="1"/>
</dbReference>
<gene>
    <name evidence="5" type="ORF">QR680_004266</name>
</gene>
<feature type="compositionally biased region" description="Basic residues" evidence="3">
    <location>
        <begin position="527"/>
        <end position="540"/>
    </location>
</feature>
<evidence type="ECO:0000256" key="1">
    <source>
        <dbReference type="ARBA" id="ARBA00023127"/>
    </source>
</evidence>
<dbReference type="SMART" id="SM00385">
    <property type="entry name" value="CYCLIN"/>
    <property type="match status" value="2"/>
</dbReference>
<dbReference type="PANTHER" id="PTHR10026">
    <property type="entry name" value="CYCLIN"/>
    <property type="match status" value="1"/>
</dbReference>
<dbReference type="GO" id="GO:0016538">
    <property type="term" value="F:cyclin-dependent protein serine/threonine kinase regulator activity"/>
    <property type="evidence" value="ECO:0007669"/>
    <property type="project" value="InterPro"/>
</dbReference>
<dbReference type="CDD" id="cd20533">
    <property type="entry name" value="CYCLIN_CCNL_rpt2"/>
    <property type="match status" value="1"/>
</dbReference>
<dbReference type="FunFam" id="1.10.472.10:FF:000031">
    <property type="entry name" value="cyclin-L1-1-like isoform X1"/>
    <property type="match status" value="1"/>
</dbReference>
<name>A0AA39HQC5_9BILA</name>
<dbReference type="Gene3D" id="1.10.472.10">
    <property type="entry name" value="Cyclin-like"/>
    <property type="match status" value="2"/>
</dbReference>
<proteinExistence type="inferred from homology"/>
<dbReference type="AlphaFoldDB" id="A0AA39HQC5"/>
<feature type="domain" description="Cyclin-like" evidence="4">
    <location>
        <begin position="243"/>
        <end position="333"/>
    </location>
</feature>
<feature type="region of interest" description="Disordered" evidence="3">
    <location>
        <begin position="388"/>
        <end position="540"/>
    </location>
</feature>
<dbReference type="InterPro" id="IPR043198">
    <property type="entry name" value="Cyclin/Ssn8"/>
</dbReference>
<feature type="region of interest" description="Disordered" evidence="3">
    <location>
        <begin position="1"/>
        <end position="55"/>
    </location>
</feature>
<comment type="similarity">
    <text evidence="2">Belongs to the cyclin family.</text>
</comment>
<dbReference type="Proteomes" id="UP001175271">
    <property type="component" value="Unassembled WGS sequence"/>
</dbReference>
<reference evidence="5" key="1">
    <citation type="submission" date="2023-06" db="EMBL/GenBank/DDBJ databases">
        <title>Genomic analysis of the entomopathogenic nematode Steinernema hermaphroditum.</title>
        <authorList>
            <person name="Schwarz E.M."/>
            <person name="Heppert J.K."/>
            <person name="Baniya A."/>
            <person name="Schwartz H.T."/>
            <person name="Tan C.-H."/>
            <person name="Antoshechkin I."/>
            <person name="Sternberg P.W."/>
            <person name="Goodrich-Blair H."/>
            <person name="Dillman A.R."/>
        </authorList>
    </citation>
    <scope>NUCLEOTIDE SEQUENCE</scope>
    <source>
        <strain evidence="5">PS9179</strain>
        <tissue evidence="5">Whole animal</tissue>
    </source>
</reference>
<organism evidence="5 6">
    <name type="scientific">Steinernema hermaphroditum</name>
    <dbReference type="NCBI Taxonomy" id="289476"/>
    <lineage>
        <taxon>Eukaryota</taxon>
        <taxon>Metazoa</taxon>
        <taxon>Ecdysozoa</taxon>
        <taxon>Nematoda</taxon>
        <taxon>Chromadorea</taxon>
        <taxon>Rhabditida</taxon>
        <taxon>Tylenchina</taxon>
        <taxon>Panagrolaimomorpha</taxon>
        <taxon>Strongyloidoidea</taxon>
        <taxon>Steinernematidae</taxon>
        <taxon>Steinernema</taxon>
    </lineage>
</organism>
<dbReference type="InterPro" id="IPR036915">
    <property type="entry name" value="Cyclin-like_sf"/>
</dbReference>
<evidence type="ECO:0000313" key="5">
    <source>
        <dbReference type="EMBL" id="KAK0408973.1"/>
    </source>
</evidence>
<accession>A0AA39HQC5</accession>
<dbReference type="CDD" id="cd20532">
    <property type="entry name" value="CYCLIN_CCNL_rpt1"/>
    <property type="match status" value="1"/>
</dbReference>
<dbReference type="SUPFAM" id="SSF47954">
    <property type="entry name" value="Cyclin-like"/>
    <property type="match status" value="2"/>
</dbReference>
<evidence type="ECO:0000256" key="2">
    <source>
        <dbReference type="RuleBase" id="RU000383"/>
    </source>
</evidence>
<dbReference type="InterPro" id="IPR013763">
    <property type="entry name" value="Cyclin-like_dom"/>
</dbReference>
<comment type="caution">
    <text evidence="5">The sequence shown here is derived from an EMBL/GenBank/DDBJ whole genome shotgun (WGS) entry which is preliminary data.</text>
</comment>
<dbReference type="EMBL" id="JAUCMV010000003">
    <property type="protein sequence ID" value="KAK0408973.1"/>
    <property type="molecule type" value="Genomic_DNA"/>
</dbReference>
<feature type="compositionally biased region" description="Basic residues" evidence="3">
    <location>
        <begin position="427"/>
        <end position="459"/>
    </location>
</feature>
<protein>
    <recommendedName>
        <fullName evidence="4">Cyclin-like domain-containing protein</fullName>
    </recommendedName>
</protein>
<evidence type="ECO:0000313" key="6">
    <source>
        <dbReference type="Proteomes" id="UP001175271"/>
    </source>
</evidence>